<dbReference type="Proteomes" id="UP000562322">
    <property type="component" value="Unassembled WGS sequence"/>
</dbReference>
<name>A0A7L0W6E3_ALELA</name>
<sequence length="100" mass="10871">HRFTAELARAYLAGRLERDHAAVGRVLHEIQLRAPSFAPRSLLDFGSGLGTASWAAHSAWGHSLRHFLCVEAAVAMRELAERLRQGGATEGPAHFGPVFT</sequence>
<dbReference type="Pfam" id="PF09243">
    <property type="entry name" value="Rsm22"/>
    <property type="match status" value="1"/>
</dbReference>
<accession>A0A7L0W6E3</accession>
<feature type="non-terminal residue" evidence="8">
    <location>
        <position position="1"/>
    </location>
</feature>
<dbReference type="GO" id="GO:0008168">
    <property type="term" value="F:methyltransferase activity"/>
    <property type="evidence" value="ECO:0007669"/>
    <property type="project" value="InterPro"/>
</dbReference>
<evidence type="ECO:0000256" key="5">
    <source>
        <dbReference type="ARBA" id="ARBA00023014"/>
    </source>
</evidence>
<keyword evidence="9" id="KW-1185">Reference proteome</keyword>
<comment type="function">
    <text evidence="7">Mitochondrial ribosome (mitoribosome) assembly factor. Binds at the interface of the head and body domains of the mitochondrial small ribosomal subunit (mt-SSU), occluding the mRNA channel and preventing compaction of the head domain towards the body. Probable inactive methyltransferase: retains the characteristic folding and ability to bind S-adenosyl-L-methionine, but it probably lost its methyltransferase activity.</text>
</comment>
<dbReference type="InterPro" id="IPR029063">
    <property type="entry name" value="SAM-dependent_MTases_sf"/>
</dbReference>
<protein>
    <submittedName>
        <fullName evidence="8">MET17 protein</fullName>
    </submittedName>
</protein>
<evidence type="ECO:0000313" key="8">
    <source>
        <dbReference type="EMBL" id="NXL86454.1"/>
    </source>
</evidence>
<evidence type="ECO:0000256" key="7">
    <source>
        <dbReference type="ARBA" id="ARBA00045681"/>
    </source>
</evidence>
<dbReference type="InterPro" id="IPR015324">
    <property type="entry name" value="Ribosomal_Rsm22-like"/>
</dbReference>
<evidence type="ECO:0000256" key="4">
    <source>
        <dbReference type="ARBA" id="ARBA00023004"/>
    </source>
</evidence>
<comment type="subcellular location">
    <subcellularLocation>
        <location evidence="1">Mitochondrion</location>
    </subcellularLocation>
</comment>
<dbReference type="OrthoDB" id="421327at2759"/>
<evidence type="ECO:0000313" key="9">
    <source>
        <dbReference type="Proteomes" id="UP000562322"/>
    </source>
</evidence>
<keyword evidence="5" id="KW-0411">Iron-sulfur</keyword>
<dbReference type="GO" id="GO:0005763">
    <property type="term" value="C:mitochondrial small ribosomal subunit"/>
    <property type="evidence" value="ECO:0007669"/>
    <property type="project" value="TreeGrafter"/>
</dbReference>
<organism evidence="8 9">
    <name type="scientific">Alectura lathami</name>
    <name type="common">Australian brush turkey</name>
    <dbReference type="NCBI Taxonomy" id="81907"/>
    <lineage>
        <taxon>Eukaryota</taxon>
        <taxon>Metazoa</taxon>
        <taxon>Chordata</taxon>
        <taxon>Craniata</taxon>
        <taxon>Vertebrata</taxon>
        <taxon>Euteleostomi</taxon>
        <taxon>Archelosauria</taxon>
        <taxon>Archosauria</taxon>
        <taxon>Dinosauria</taxon>
        <taxon>Saurischia</taxon>
        <taxon>Theropoda</taxon>
        <taxon>Coelurosauria</taxon>
        <taxon>Aves</taxon>
        <taxon>Neognathae</taxon>
        <taxon>Galloanserae</taxon>
        <taxon>Galliformes</taxon>
        <taxon>Megapodiidae</taxon>
        <taxon>Alectura</taxon>
    </lineage>
</organism>
<keyword evidence="6" id="KW-0496">Mitochondrion</keyword>
<dbReference type="GO" id="GO:0046872">
    <property type="term" value="F:metal ion binding"/>
    <property type="evidence" value="ECO:0007669"/>
    <property type="project" value="UniProtKB-KW"/>
</dbReference>
<dbReference type="InterPro" id="IPR052571">
    <property type="entry name" value="Mt_RNA_Methyltransferase"/>
</dbReference>
<evidence type="ECO:0000256" key="3">
    <source>
        <dbReference type="ARBA" id="ARBA00022946"/>
    </source>
</evidence>
<evidence type="ECO:0000256" key="1">
    <source>
        <dbReference type="ARBA" id="ARBA00004173"/>
    </source>
</evidence>
<gene>
    <name evidence="8" type="primary">Mettl17</name>
    <name evidence="8" type="ORF">ALELAT_R14836</name>
</gene>
<keyword evidence="3" id="KW-0809">Transit peptide</keyword>
<dbReference type="PANTHER" id="PTHR13184">
    <property type="entry name" value="37S RIBOSOMAL PROTEIN S22"/>
    <property type="match status" value="1"/>
</dbReference>
<dbReference type="AlphaFoldDB" id="A0A7L0W6E3"/>
<dbReference type="SUPFAM" id="SSF53335">
    <property type="entry name" value="S-adenosyl-L-methionine-dependent methyltransferases"/>
    <property type="match status" value="1"/>
</dbReference>
<comment type="caution">
    <text evidence="8">The sequence shown here is derived from an EMBL/GenBank/DDBJ whole genome shotgun (WGS) entry which is preliminary data.</text>
</comment>
<dbReference type="GO" id="GO:0051536">
    <property type="term" value="F:iron-sulfur cluster binding"/>
    <property type="evidence" value="ECO:0007669"/>
    <property type="project" value="UniProtKB-KW"/>
</dbReference>
<reference evidence="8 9" key="1">
    <citation type="submission" date="2019-09" db="EMBL/GenBank/DDBJ databases">
        <title>Bird 10,000 Genomes (B10K) Project - Family phase.</title>
        <authorList>
            <person name="Zhang G."/>
        </authorList>
    </citation>
    <scope>NUCLEOTIDE SEQUENCE [LARGE SCALE GENOMIC DNA]</scope>
    <source>
        <strain evidence="8">B10K-DU-001-39</strain>
        <tissue evidence="8">Muscle</tissue>
    </source>
</reference>
<dbReference type="EMBL" id="VXAV01003430">
    <property type="protein sequence ID" value="NXL86454.1"/>
    <property type="molecule type" value="Genomic_DNA"/>
</dbReference>
<proteinExistence type="predicted"/>
<keyword evidence="2" id="KW-0479">Metal-binding</keyword>
<evidence type="ECO:0000256" key="6">
    <source>
        <dbReference type="ARBA" id="ARBA00023128"/>
    </source>
</evidence>
<dbReference type="PANTHER" id="PTHR13184:SF5">
    <property type="entry name" value="METHYLTRANSFERASE-LIKE PROTEIN 17, MITOCHONDRIAL"/>
    <property type="match status" value="1"/>
</dbReference>
<evidence type="ECO:0000256" key="2">
    <source>
        <dbReference type="ARBA" id="ARBA00022723"/>
    </source>
</evidence>
<keyword evidence="4" id="KW-0408">Iron</keyword>
<dbReference type="GO" id="GO:0006412">
    <property type="term" value="P:translation"/>
    <property type="evidence" value="ECO:0007669"/>
    <property type="project" value="InterPro"/>
</dbReference>
<feature type="non-terminal residue" evidence="8">
    <location>
        <position position="100"/>
    </location>
</feature>
<dbReference type="GO" id="GO:0003735">
    <property type="term" value="F:structural constituent of ribosome"/>
    <property type="evidence" value="ECO:0007669"/>
    <property type="project" value="TreeGrafter"/>
</dbReference>